<reference evidence="2 3" key="1">
    <citation type="submission" date="2019-02" db="EMBL/GenBank/DDBJ databases">
        <title>Genome sequencing of the rare red list fungi Antrodiella citrinella (Flaviporus citrinellus).</title>
        <authorList>
            <person name="Buettner E."/>
            <person name="Kellner H."/>
        </authorList>
    </citation>
    <scope>NUCLEOTIDE SEQUENCE [LARGE SCALE GENOMIC DNA]</scope>
    <source>
        <strain evidence="2 3">DSM 108506</strain>
    </source>
</reference>
<protein>
    <submittedName>
        <fullName evidence="2">Uncharacterized protein</fullName>
    </submittedName>
</protein>
<feature type="compositionally biased region" description="Basic and acidic residues" evidence="1">
    <location>
        <begin position="401"/>
        <end position="414"/>
    </location>
</feature>
<dbReference type="EMBL" id="SGPM01000013">
    <property type="protein sequence ID" value="THH32952.1"/>
    <property type="molecule type" value="Genomic_DNA"/>
</dbReference>
<gene>
    <name evidence="2" type="ORF">EUX98_g1253</name>
</gene>
<accession>A0A4S4N203</accession>
<evidence type="ECO:0000313" key="2">
    <source>
        <dbReference type="EMBL" id="THH32952.1"/>
    </source>
</evidence>
<evidence type="ECO:0000256" key="1">
    <source>
        <dbReference type="SAM" id="MobiDB-lite"/>
    </source>
</evidence>
<proteinExistence type="predicted"/>
<feature type="region of interest" description="Disordered" evidence="1">
    <location>
        <begin position="392"/>
        <end position="414"/>
    </location>
</feature>
<evidence type="ECO:0000313" key="3">
    <source>
        <dbReference type="Proteomes" id="UP000308730"/>
    </source>
</evidence>
<dbReference type="AlphaFoldDB" id="A0A4S4N203"/>
<comment type="caution">
    <text evidence="2">The sequence shown here is derived from an EMBL/GenBank/DDBJ whole genome shotgun (WGS) entry which is preliminary data.</text>
</comment>
<name>A0A4S4N203_9APHY</name>
<dbReference type="Proteomes" id="UP000308730">
    <property type="component" value="Unassembled WGS sequence"/>
</dbReference>
<keyword evidence="3" id="KW-1185">Reference proteome</keyword>
<sequence>MPSRSYGQIVPIPFPTQSELSPLFDEQEAEYDHLRERQERHELHHRQLTLDARSIIPFCDTALTTGFDIRAKLLTSLTVFFDKPEGSQYVWPKPMNTVIVNDTLGVLTSLRDLTITGLEPRNDGWILDSCGALLERFCTDLWSLSKEMVSFLKKQTHLTSLIFIPKYRPQTKSNMYALLYRVDSTFLRALRTLRCGGGFLLFLERSRPKGMPPVRNLRVDLFATDRLLHTRILNALSLFGDTLKSLSLRFEAPAYSTRHVDDTICKFAEGSESWARLKFLEVRGMMYSRQAEKDFLHAIFRHFPRLRVLIWVPAYFAPDGHRLHPARVASQFLLRCQKLRRFVFVGPEVQDIMPPKYASYMKLKEDDLYVEGRLKRFETTWQDGAVFFDHSERGAEEEEESQGREGQLQDRHEG</sequence>
<dbReference type="OrthoDB" id="2788388at2759"/>
<organism evidence="2 3">
    <name type="scientific">Antrodiella citrinella</name>
    <dbReference type="NCBI Taxonomy" id="2447956"/>
    <lineage>
        <taxon>Eukaryota</taxon>
        <taxon>Fungi</taxon>
        <taxon>Dikarya</taxon>
        <taxon>Basidiomycota</taxon>
        <taxon>Agaricomycotina</taxon>
        <taxon>Agaricomycetes</taxon>
        <taxon>Polyporales</taxon>
        <taxon>Steccherinaceae</taxon>
        <taxon>Antrodiella</taxon>
    </lineage>
</organism>